<keyword evidence="1" id="KW-0472">Membrane</keyword>
<protein>
    <submittedName>
        <fullName evidence="2">Succinate-acetate transporter protein</fullName>
    </submittedName>
</protein>
<keyword evidence="3" id="KW-1185">Reference proteome</keyword>
<feature type="transmembrane region" description="Helical" evidence="1">
    <location>
        <begin position="35"/>
        <end position="65"/>
    </location>
</feature>
<reference evidence="2 3" key="1">
    <citation type="submission" date="2020-08" db="EMBL/GenBank/DDBJ databases">
        <title>Genomic Encyclopedia of Type Strains, Phase IV (KMG-IV): sequencing the most valuable type-strain genomes for metagenomic binning, comparative biology and taxonomic classification.</title>
        <authorList>
            <person name="Goeker M."/>
        </authorList>
    </citation>
    <scope>NUCLEOTIDE SEQUENCE [LARGE SCALE GENOMIC DNA]</scope>
    <source>
        <strain evidence="2 3">DSM 17976</strain>
    </source>
</reference>
<sequence length="151" mass="16161">MAQSLPLENEIAGVFAKFPQLPDNVKEILVKISPFLCIIGLIFGGLGLLAVLGIGAGATAIGLAAFGSMGLYWVSMAILAVMVLLEGLAISPLMKRQKKGWDYMYYIFLLSLVSGVVNLAGIGGLFSNLISLAFSFLLGGWLLFQIREKYA</sequence>
<keyword evidence="1" id="KW-1133">Transmembrane helix</keyword>
<feature type="transmembrane region" description="Helical" evidence="1">
    <location>
        <begin position="103"/>
        <end position="120"/>
    </location>
</feature>
<organism evidence="2 3">
    <name type="scientific">Runella defluvii</name>
    <dbReference type="NCBI Taxonomy" id="370973"/>
    <lineage>
        <taxon>Bacteria</taxon>
        <taxon>Pseudomonadati</taxon>
        <taxon>Bacteroidota</taxon>
        <taxon>Cytophagia</taxon>
        <taxon>Cytophagales</taxon>
        <taxon>Spirosomataceae</taxon>
        <taxon>Runella</taxon>
    </lineage>
</organism>
<dbReference type="AlphaFoldDB" id="A0A7W6EP26"/>
<dbReference type="Proteomes" id="UP000541352">
    <property type="component" value="Unassembled WGS sequence"/>
</dbReference>
<keyword evidence="1" id="KW-0812">Transmembrane</keyword>
<dbReference type="EMBL" id="JACIBY010000002">
    <property type="protein sequence ID" value="MBB3837150.1"/>
    <property type="molecule type" value="Genomic_DNA"/>
</dbReference>
<evidence type="ECO:0000256" key="1">
    <source>
        <dbReference type="SAM" id="Phobius"/>
    </source>
</evidence>
<proteinExistence type="predicted"/>
<comment type="caution">
    <text evidence="2">The sequence shown here is derived from an EMBL/GenBank/DDBJ whole genome shotgun (WGS) entry which is preliminary data.</text>
</comment>
<evidence type="ECO:0000313" key="3">
    <source>
        <dbReference type="Proteomes" id="UP000541352"/>
    </source>
</evidence>
<evidence type="ECO:0000313" key="2">
    <source>
        <dbReference type="EMBL" id="MBB3837150.1"/>
    </source>
</evidence>
<feature type="transmembrane region" description="Helical" evidence="1">
    <location>
        <begin position="126"/>
        <end position="144"/>
    </location>
</feature>
<dbReference type="RefSeq" id="WP_183971910.1">
    <property type="nucleotide sequence ID" value="NZ_JACIBY010000002.1"/>
</dbReference>
<accession>A0A7W6EP26</accession>
<name>A0A7W6EP26_9BACT</name>
<gene>
    <name evidence="2" type="ORF">FHS57_001144</name>
</gene>
<feature type="transmembrane region" description="Helical" evidence="1">
    <location>
        <begin position="71"/>
        <end position="91"/>
    </location>
</feature>